<evidence type="ECO:0000313" key="3">
    <source>
        <dbReference type="EMBL" id="RPA60820.1"/>
    </source>
</evidence>
<organism evidence="3 4">
    <name type="scientific">Aerococcus agrisoli</name>
    <dbReference type="NCBI Taxonomy" id="2487350"/>
    <lineage>
        <taxon>Bacteria</taxon>
        <taxon>Bacillati</taxon>
        <taxon>Bacillota</taxon>
        <taxon>Bacilli</taxon>
        <taxon>Lactobacillales</taxon>
        <taxon>Aerococcaceae</taxon>
        <taxon>Aerococcus</taxon>
    </lineage>
</organism>
<protein>
    <submittedName>
        <fullName evidence="3">DivIVA domain-containing protein</fullName>
    </submittedName>
</protein>
<accession>A0A3N4GQC9</accession>
<dbReference type="AlphaFoldDB" id="A0A3N4GQC9"/>
<dbReference type="EMBL" id="RKMG01000008">
    <property type="protein sequence ID" value="RPA60820.1"/>
    <property type="molecule type" value="Genomic_DNA"/>
</dbReference>
<keyword evidence="1" id="KW-0175">Coiled coil</keyword>
<evidence type="ECO:0000313" key="4">
    <source>
        <dbReference type="Proteomes" id="UP000273977"/>
    </source>
</evidence>
<evidence type="ECO:0000256" key="1">
    <source>
        <dbReference type="SAM" id="Coils"/>
    </source>
</evidence>
<dbReference type="Pfam" id="PF05103">
    <property type="entry name" value="DivIVA"/>
    <property type="match status" value="1"/>
</dbReference>
<dbReference type="Proteomes" id="UP000273977">
    <property type="component" value="Unassembled WGS sequence"/>
</dbReference>
<dbReference type="RefSeq" id="WP_123779646.1">
    <property type="nucleotide sequence ID" value="NZ_RKMG01000008.1"/>
</dbReference>
<dbReference type="Gene3D" id="6.10.250.660">
    <property type="match status" value="1"/>
</dbReference>
<dbReference type="OrthoDB" id="9815492at2"/>
<reference evidence="3 4" key="1">
    <citation type="submission" date="2018-11" db="EMBL/GenBank/DDBJ databases">
        <title>Aerococcus sp. SJQ22, whole genome shotgun sequence.</title>
        <authorList>
            <person name="Sun L."/>
            <person name="Gao X."/>
            <person name="Chen W."/>
            <person name="Huang K."/>
        </authorList>
    </citation>
    <scope>NUCLEOTIDE SEQUENCE [LARGE SCALE GENOMIC DNA]</scope>
    <source>
        <strain evidence="3 4">SJQ22</strain>
    </source>
</reference>
<comment type="caution">
    <text evidence="3">The sequence shown here is derived from an EMBL/GenBank/DDBJ whole genome shotgun (WGS) entry which is preliminary data.</text>
</comment>
<feature type="region of interest" description="Disordered" evidence="2">
    <location>
        <begin position="247"/>
        <end position="314"/>
    </location>
</feature>
<dbReference type="InterPro" id="IPR007793">
    <property type="entry name" value="DivIVA_fam"/>
</dbReference>
<dbReference type="PANTHER" id="PTHR35794:SF1">
    <property type="entry name" value="CELL CYCLE PROTEIN GPSB"/>
    <property type="match status" value="1"/>
</dbReference>
<dbReference type="PANTHER" id="PTHR35794">
    <property type="entry name" value="CELL DIVISION PROTEIN DIVIVA"/>
    <property type="match status" value="1"/>
</dbReference>
<name>A0A3N4GQC9_9LACT</name>
<sequence>MRASELKDIKFKQKISGYGKQEVDEFINKVRVAMEKLEESNKDLQEKLNVANKEVDAAQRKESTVNRSIFVAQEAADRLREEALNEASLIVERAEEEAQAILTAAAEKATVVNTETDNLQEAARTYLHQSFGMVLQAKAMYEDPRWENLFFEKPVGEVPTPQLDEILKTYDLPVRSDKGPAIFDDAAAIAEKEQRKEEFFNNDIPAIPTVIGNVDLPDTGKTTAVAQGDLEAANGVANQAGLASAQATTAAPVAEDQAPVSETEAPVADETAETEVISESTAEGTADATNEGPAEETVATDDQLDAEASDETKV</sequence>
<gene>
    <name evidence="3" type="ORF">EF384_03735</name>
</gene>
<proteinExistence type="predicted"/>
<keyword evidence="4" id="KW-1185">Reference proteome</keyword>
<feature type="coiled-coil region" evidence="1">
    <location>
        <begin position="23"/>
        <end position="104"/>
    </location>
</feature>
<evidence type="ECO:0000256" key="2">
    <source>
        <dbReference type="SAM" id="MobiDB-lite"/>
    </source>
</evidence>
<feature type="compositionally biased region" description="Acidic residues" evidence="2">
    <location>
        <begin position="298"/>
        <end position="314"/>
    </location>
</feature>